<evidence type="ECO:0000313" key="4">
    <source>
        <dbReference type="Proteomes" id="UP000602510"/>
    </source>
</evidence>
<comment type="caution">
    <text evidence="2">The sequence shown here is derived from an EMBL/GenBank/DDBJ whole genome shotgun (WGS) entry which is preliminary data.</text>
</comment>
<proteinExistence type="predicted"/>
<organism evidence="2 4">
    <name type="scientific">Phytophthora infestans</name>
    <name type="common">Potato late blight agent</name>
    <name type="synonym">Botrytis infestans</name>
    <dbReference type="NCBI Taxonomy" id="4787"/>
    <lineage>
        <taxon>Eukaryota</taxon>
        <taxon>Sar</taxon>
        <taxon>Stramenopiles</taxon>
        <taxon>Oomycota</taxon>
        <taxon>Peronosporomycetes</taxon>
        <taxon>Peronosporales</taxon>
        <taxon>Peronosporaceae</taxon>
        <taxon>Phytophthora</taxon>
    </lineage>
</organism>
<sequence>MATEPLCRRNTLWWSRTYSLDNTCNLVKPSALDGFYRAIRDSQVEQVQRYIDQNPTAVFTKVFGENQRTALYVASFLGSHKVVKLLLHRGADKDLQCEGLRPIDVAGFASTDPVDRMKVRALLQGNSCPQVILQKDDKHSAGAERRFRVHIHFSEPVDEFTQQDISVSDGCEVTHFVMLRRDLYLATVQLAQGSIEATVEVLAGAARAVVGGRCCVQSRPLQLQLA</sequence>
<dbReference type="InterPro" id="IPR002110">
    <property type="entry name" value="Ankyrin_rpt"/>
</dbReference>
<dbReference type="InterPro" id="IPR036770">
    <property type="entry name" value="Ankyrin_rpt-contain_sf"/>
</dbReference>
<dbReference type="SUPFAM" id="SSF48403">
    <property type="entry name" value="Ankyrin repeat"/>
    <property type="match status" value="1"/>
</dbReference>
<keyword evidence="4" id="KW-1185">Reference proteome</keyword>
<dbReference type="Proteomes" id="UP000602510">
    <property type="component" value="Unassembled WGS sequence"/>
</dbReference>
<dbReference type="Proteomes" id="UP000704712">
    <property type="component" value="Unassembled WGS sequence"/>
</dbReference>
<evidence type="ECO:0000313" key="2">
    <source>
        <dbReference type="EMBL" id="KAF4038005.1"/>
    </source>
</evidence>
<dbReference type="EMBL" id="JAACNO010001418">
    <property type="protein sequence ID" value="KAF4140698.1"/>
    <property type="molecule type" value="Genomic_DNA"/>
</dbReference>
<feature type="repeat" description="ANK" evidence="1">
    <location>
        <begin position="66"/>
        <end position="98"/>
    </location>
</feature>
<protein>
    <recommendedName>
        <fullName evidence="5">Ankyrin repeat protein</fullName>
    </recommendedName>
</protein>
<dbReference type="Pfam" id="PF00023">
    <property type="entry name" value="Ank"/>
    <property type="match status" value="1"/>
</dbReference>
<dbReference type="AlphaFoldDB" id="A0A833T5Z5"/>
<dbReference type="PROSITE" id="PS50297">
    <property type="entry name" value="ANK_REP_REGION"/>
    <property type="match status" value="1"/>
</dbReference>
<accession>A0A833T5Z5</accession>
<dbReference type="SMART" id="SM00248">
    <property type="entry name" value="ANK"/>
    <property type="match status" value="1"/>
</dbReference>
<keyword evidence="1" id="KW-0040">ANK repeat</keyword>
<evidence type="ECO:0008006" key="5">
    <source>
        <dbReference type="Google" id="ProtNLM"/>
    </source>
</evidence>
<gene>
    <name evidence="2" type="ORF">GN244_ATG09778</name>
    <name evidence="3" type="ORF">GN958_ATG10061</name>
</gene>
<dbReference type="EMBL" id="WSZM01000219">
    <property type="protein sequence ID" value="KAF4038005.1"/>
    <property type="molecule type" value="Genomic_DNA"/>
</dbReference>
<evidence type="ECO:0000256" key="1">
    <source>
        <dbReference type="PROSITE-ProRule" id="PRU00023"/>
    </source>
</evidence>
<reference evidence="2" key="1">
    <citation type="submission" date="2020-04" db="EMBL/GenBank/DDBJ databases">
        <title>Hybrid Assembly of Korean Phytophthora infestans isolates.</title>
        <authorList>
            <person name="Prokchorchik M."/>
            <person name="Lee Y."/>
            <person name="Seo J."/>
            <person name="Cho J.-H."/>
            <person name="Park Y.-E."/>
            <person name="Jang D.-C."/>
            <person name="Im J.-S."/>
            <person name="Choi J.-G."/>
            <person name="Park H.-J."/>
            <person name="Lee G.-B."/>
            <person name="Lee Y.-G."/>
            <person name="Hong S.-Y."/>
            <person name="Cho K."/>
            <person name="Sohn K.H."/>
        </authorList>
    </citation>
    <scope>NUCLEOTIDE SEQUENCE</scope>
    <source>
        <strain evidence="2">KR_1_A1</strain>
        <strain evidence="3">KR_2_A2</strain>
    </source>
</reference>
<name>A0A833T5Z5_PHYIN</name>
<dbReference type="PROSITE" id="PS50088">
    <property type="entry name" value="ANK_REPEAT"/>
    <property type="match status" value="1"/>
</dbReference>
<evidence type="ECO:0000313" key="3">
    <source>
        <dbReference type="EMBL" id="KAF4140698.1"/>
    </source>
</evidence>
<dbReference type="Gene3D" id="1.25.40.20">
    <property type="entry name" value="Ankyrin repeat-containing domain"/>
    <property type="match status" value="1"/>
</dbReference>